<comment type="caution">
    <text evidence="1">The sequence shown here is derived from an EMBL/GenBank/DDBJ whole genome shotgun (WGS) entry which is preliminary data.</text>
</comment>
<evidence type="ECO:0000313" key="1">
    <source>
        <dbReference type="EMBL" id="GFU31782.1"/>
    </source>
</evidence>
<dbReference type="EMBL" id="BMAW01033771">
    <property type="protein sequence ID" value="GFU31782.1"/>
    <property type="molecule type" value="Genomic_DNA"/>
</dbReference>
<name>A0A8X6QU04_NEPPI</name>
<proteinExistence type="predicted"/>
<dbReference type="AlphaFoldDB" id="A0A8X6QU04"/>
<sequence length="80" mass="9480">MLTMNSNRKQCCQNSLKMYSVFEEASVSKRALLKKDIKRYLRQMYIEFTKGLGVSEETIRMHLHILDLEAQPFREHSSLQ</sequence>
<gene>
    <name evidence="1" type="ORF">NPIL_643171</name>
</gene>
<reference evidence="1" key="1">
    <citation type="submission" date="2020-08" db="EMBL/GenBank/DDBJ databases">
        <title>Multicomponent nature underlies the extraordinary mechanical properties of spider dragline silk.</title>
        <authorList>
            <person name="Kono N."/>
            <person name="Nakamura H."/>
            <person name="Mori M."/>
            <person name="Yoshida Y."/>
            <person name="Ohtoshi R."/>
            <person name="Malay A.D."/>
            <person name="Moran D.A.P."/>
            <person name="Tomita M."/>
            <person name="Numata K."/>
            <person name="Arakawa K."/>
        </authorList>
    </citation>
    <scope>NUCLEOTIDE SEQUENCE</scope>
</reference>
<organism evidence="1 2">
    <name type="scientific">Nephila pilipes</name>
    <name type="common">Giant wood spider</name>
    <name type="synonym">Nephila maculata</name>
    <dbReference type="NCBI Taxonomy" id="299642"/>
    <lineage>
        <taxon>Eukaryota</taxon>
        <taxon>Metazoa</taxon>
        <taxon>Ecdysozoa</taxon>
        <taxon>Arthropoda</taxon>
        <taxon>Chelicerata</taxon>
        <taxon>Arachnida</taxon>
        <taxon>Araneae</taxon>
        <taxon>Araneomorphae</taxon>
        <taxon>Entelegynae</taxon>
        <taxon>Araneoidea</taxon>
        <taxon>Nephilidae</taxon>
        <taxon>Nephila</taxon>
    </lineage>
</organism>
<evidence type="ECO:0000313" key="2">
    <source>
        <dbReference type="Proteomes" id="UP000887013"/>
    </source>
</evidence>
<dbReference type="Proteomes" id="UP000887013">
    <property type="component" value="Unassembled WGS sequence"/>
</dbReference>
<protein>
    <submittedName>
        <fullName evidence="1">Uncharacterized protein</fullName>
    </submittedName>
</protein>
<keyword evidence="2" id="KW-1185">Reference proteome</keyword>
<accession>A0A8X6QU04</accession>